<evidence type="ECO:0000313" key="2">
    <source>
        <dbReference type="EMBL" id="ORB48625.1"/>
    </source>
</evidence>
<proteinExistence type="predicted"/>
<protein>
    <submittedName>
        <fullName evidence="2">Uncharacterized protein</fullName>
    </submittedName>
</protein>
<keyword evidence="1" id="KW-0472">Membrane</keyword>
<name>A0A1X0IMD9_9MYCO</name>
<keyword evidence="1" id="KW-1133">Transmembrane helix</keyword>
<sequence length="171" mass="18556">MLETAGMLTALFGFCVGFPAGVLTLLAFHRLRLRASKAVPPSAVLEDTYGHPLPPVSTLRGALPDPPNGHAWEISVQHDGGGTPFLHVGIVKLNTGDSAGGTKKDLMNDRYSTWASKYRLFTGDDEYLCEIFRRDFIGPLTDWATAQVNRLDHANDIGVYTISGDRKGMPG</sequence>
<dbReference type="AlphaFoldDB" id="A0A1X0IMD9"/>
<dbReference type="Proteomes" id="UP000192434">
    <property type="component" value="Unassembled WGS sequence"/>
</dbReference>
<gene>
    <name evidence="2" type="ORF">BST43_24440</name>
</gene>
<reference evidence="2 3" key="1">
    <citation type="submission" date="2016-12" db="EMBL/GenBank/DDBJ databases">
        <title>The new phylogeny of genus Mycobacterium.</title>
        <authorList>
            <person name="Tortoli E."/>
            <person name="Trovato A."/>
            <person name="Cirillo D.M."/>
        </authorList>
    </citation>
    <scope>NUCLEOTIDE SEQUENCE [LARGE SCALE GENOMIC DNA]</scope>
    <source>
        <strain evidence="2 3">CCUG 66554</strain>
    </source>
</reference>
<dbReference type="EMBL" id="MVII01000045">
    <property type="protein sequence ID" value="ORB48625.1"/>
    <property type="molecule type" value="Genomic_DNA"/>
</dbReference>
<evidence type="ECO:0000256" key="1">
    <source>
        <dbReference type="SAM" id="Phobius"/>
    </source>
</evidence>
<feature type="transmembrane region" description="Helical" evidence="1">
    <location>
        <begin position="6"/>
        <end position="28"/>
    </location>
</feature>
<comment type="caution">
    <text evidence="2">The sequence shown here is derived from an EMBL/GenBank/DDBJ whole genome shotgun (WGS) entry which is preliminary data.</text>
</comment>
<keyword evidence="1" id="KW-0812">Transmembrane</keyword>
<evidence type="ECO:0000313" key="3">
    <source>
        <dbReference type="Proteomes" id="UP000192434"/>
    </source>
</evidence>
<organism evidence="2 3">
    <name type="scientific">Mycobacteroides saopaulense</name>
    <dbReference type="NCBI Taxonomy" id="1578165"/>
    <lineage>
        <taxon>Bacteria</taxon>
        <taxon>Bacillati</taxon>
        <taxon>Actinomycetota</taxon>
        <taxon>Actinomycetes</taxon>
        <taxon>Mycobacteriales</taxon>
        <taxon>Mycobacteriaceae</taxon>
        <taxon>Mycobacteroides</taxon>
    </lineage>
</organism>
<accession>A0A1X0IMD9</accession>